<dbReference type="GO" id="GO:0060271">
    <property type="term" value="P:cilium assembly"/>
    <property type="evidence" value="ECO:0000318"/>
    <property type="project" value="GO_Central"/>
</dbReference>
<accession>A0A7M7PGL1</accession>
<feature type="region of interest" description="Disordered" evidence="1">
    <location>
        <begin position="197"/>
        <end position="221"/>
    </location>
</feature>
<dbReference type="GO" id="GO:0007052">
    <property type="term" value="P:mitotic spindle organization"/>
    <property type="evidence" value="ECO:0007669"/>
    <property type="project" value="InterPro"/>
</dbReference>
<feature type="region of interest" description="Disordered" evidence="1">
    <location>
        <begin position="51"/>
        <end position="100"/>
    </location>
</feature>
<feature type="compositionally biased region" description="Polar residues" evidence="1">
    <location>
        <begin position="434"/>
        <end position="444"/>
    </location>
</feature>
<feature type="compositionally biased region" description="Basic and acidic residues" evidence="1">
    <location>
        <begin position="418"/>
        <end position="433"/>
    </location>
</feature>
<feature type="compositionally biased region" description="Basic and acidic residues" evidence="1">
    <location>
        <begin position="51"/>
        <end position="87"/>
    </location>
</feature>
<feature type="compositionally biased region" description="Low complexity" evidence="1">
    <location>
        <begin position="265"/>
        <end position="275"/>
    </location>
</feature>
<proteinExistence type="predicted"/>
<feature type="compositionally biased region" description="Polar residues" evidence="1">
    <location>
        <begin position="830"/>
        <end position="839"/>
    </location>
</feature>
<dbReference type="GO" id="GO:0097546">
    <property type="term" value="C:ciliary base"/>
    <property type="evidence" value="ECO:0007669"/>
    <property type="project" value="InterPro"/>
</dbReference>
<dbReference type="OrthoDB" id="9900339at2759"/>
<evidence type="ECO:0000256" key="1">
    <source>
        <dbReference type="SAM" id="MobiDB-lite"/>
    </source>
</evidence>
<dbReference type="AlphaFoldDB" id="A0A7M7PGL1"/>
<feature type="region of interest" description="Disordered" evidence="1">
    <location>
        <begin position="399"/>
        <end position="472"/>
    </location>
</feature>
<keyword evidence="3" id="KW-1185">Reference proteome</keyword>
<organism evidence="2 3">
    <name type="scientific">Strongylocentrotus purpuratus</name>
    <name type="common">Purple sea urchin</name>
    <dbReference type="NCBI Taxonomy" id="7668"/>
    <lineage>
        <taxon>Eukaryota</taxon>
        <taxon>Metazoa</taxon>
        <taxon>Echinodermata</taxon>
        <taxon>Eleutherozoa</taxon>
        <taxon>Echinozoa</taxon>
        <taxon>Echinoidea</taxon>
        <taxon>Euechinoidea</taxon>
        <taxon>Echinacea</taxon>
        <taxon>Camarodonta</taxon>
        <taxon>Echinidea</taxon>
        <taxon>Strongylocentrotidae</taxon>
        <taxon>Strongylocentrotus</taxon>
    </lineage>
</organism>
<feature type="compositionally biased region" description="Basic and acidic residues" evidence="1">
    <location>
        <begin position="349"/>
        <end position="363"/>
    </location>
</feature>
<evidence type="ECO:0000313" key="2">
    <source>
        <dbReference type="EnsemblMetazoa" id="XP_030850802"/>
    </source>
</evidence>
<feature type="compositionally biased region" description="Basic and acidic residues" evidence="1">
    <location>
        <begin position="277"/>
        <end position="287"/>
    </location>
</feature>
<dbReference type="InParanoid" id="A0A7M7PGL1"/>
<reference evidence="2" key="2">
    <citation type="submission" date="2021-01" db="UniProtKB">
        <authorList>
            <consortium name="EnsemblMetazoa"/>
        </authorList>
    </citation>
    <scope>IDENTIFICATION</scope>
</reference>
<dbReference type="GO" id="GO:0031122">
    <property type="term" value="P:cytoplasmic microtubule organization"/>
    <property type="evidence" value="ECO:0000318"/>
    <property type="project" value="GO_Central"/>
</dbReference>
<dbReference type="PANTHER" id="PTHR31191">
    <property type="entry name" value="CENTROSOMAL PROTEIN CEP126"/>
    <property type="match status" value="1"/>
</dbReference>
<dbReference type="Proteomes" id="UP000007110">
    <property type="component" value="Unassembled WGS sequence"/>
</dbReference>
<name>A0A7M7PGL1_STRPU</name>
<dbReference type="GeneID" id="582978"/>
<feature type="compositionally biased region" description="Polar residues" evidence="1">
    <location>
        <begin position="658"/>
        <end position="681"/>
    </location>
</feature>
<feature type="compositionally biased region" description="Polar residues" evidence="1">
    <location>
        <begin position="739"/>
        <end position="761"/>
    </location>
</feature>
<feature type="region of interest" description="Disordered" evidence="1">
    <location>
        <begin position="730"/>
        <end position="839"/>
    </location>
</feature>
<reference evidence="3" key="1">
    <citation type="submission" date="2015-02" db="EMBL/GenBank/DDBJ databases">
        <title>Genome sequencing for Strongylocentrotus purpuratus.</title>
        <authorList>
            <person name="Murali S."/>
            <person name="Liu Y."/>
            <person name="Vee V."/>
            <person name="English A."/>
            <person name="Wang M."/>
            <person name="Skinner E."/>
            <person name="Han Y."/>
            <person name="Muzny D.M."/>
            <person name="Worley K.C."/>
            <person name="Gibbs R.A."/>
        </authorList>
    </citation>
    <scope>NUCLEOTIDE SEQUENCE</scope>
</reference>
<feature type="compositionally biased region" description="Polar residues" evidence="1">
    <location>
        <begin position="205"/>
        <end position="214"/>
    </location>
</feature>
<feature type="region of interest" description="Disordered" evidence="1">
    <location>
        <begin position="648"/>
        <end position="689"/>
    </location>
</feature>
<feature type="region of interest" description="Disordered" evidence="1">
    <location>
        <begin position="928"/>
        <end position="994"/>
    </location>
</feature>
<sequence>MLTDTARGYYSNNKYNILEQEHLTRMKDVGSEHAKQVAARDRAKKLSVETNRRRKALETKKKLEAQREAKRRQEVLDERRQKQREATNRFQRQNKGSARRHHDFYHTAPAYPGAPLHDGVHIARGYHMESPQSHGSGTPSLDDVLQMVGVPSSLSLKYGQGYSTYQHNGTVPVSTYPTTSNYSGAYVDNNANIAAGSESRGYTKPTHSALQSVAKQGRTDSRTSLIEQEIAEQQQKLIQQQQRTLQEFSQAIQNEASKGGSGSGLQRSESLSSVDSLEEHRREREDLTQNYGTKQHGAYDTSSCGTAAPSYGVANGTQISNSHSVTRHSEIKKDPSNFSLYHNNVLMRGSDDKKTQEEQDTKQVTRTTSNPRNNSAYDGMQFNGVAFNGIVSTASVSSHSVTSGKKNGTAISSQNGATEKKTVSNENNQKKSDTAQAWSTSNASKPPIHQHVSAPTASTSQRSRPYSARTTATAVTVAPAVSYATRTQGAEPQHSNASAVTAIRANDGYRGVGPGMPYPPQDRRFEETPQQMMAPEDYRAEEEEEPEAVSPPKSILKWHKSETPTKDRKAKGLAAAIMKDSLDIGKLSGIKSPKKGVRWTDLTYSDDESVEMQATTENMAPARKPRMISSVDARTVHERLGGKTENVVTAIPPRPKSGNANSAKGKSSMQVKNNRFPNSQNSKQVVSDKDKVVANKAPVIQNGIRLDKTPTDDEINWLWDKVRTCLHTREEGADLKNGPVTQTPNTRQSSSANQPQEQRITANLRVAPPSNKPRFSQYNDTLRRQVIVPRYRTNSDSGTHVQQTPVSQQRRPHVRSSSASRANGQRGPELSQQGPGRSATVAQQYNNADITESLMTFQQAEQMVQQNADDSDIVAMLDQQRPHHQAHHEQKIHPSALSMEEAKVLESLDRLNARLKTVTADMNGSFNPIYPVMPPRPPQHTTLKEDLDDVNTPGFRGHRPVSSRPGANGVTRPASHRSRAQSADRSSVRMGHHR</sequence>
<feature type="compositionally biased region" description="Polar residues" evidence="1">
    <location>
        <begin position="364"/>
        <end position="376"/>
    </location>
</feature>
<feature type="region of interest" description="Disordered" evidence="1">
    <location>
        <begin position="255"/>
        <end position="300"/>
    </location>
</feature>
<dbReference type="OMA" id="ARINYYH"/>
<dbReference type="EnsemblMetazoa" id="XM_030994942">
    <property type="protein sequence ID" value="XP_030850802"/>
    <property type="gene ID" value="LOC582978"/>
</dbReference>
<evidence type="ECO:0000313" key="3">
    <source>
        <dbReference type="Proteomes" id="UP000007110"/>
    </source>
</evidence>
<protein>
    <submittedName>
        <fullName evidence="2">Uncharacterized protein</fullName>
    </submittedName>
</protein>
<dbReference type="GO" id="GO:0005813">
    <property type="term" value="C:centrosome"/>
    <property type="evidence" value="ECO:0000318"/>
    <property type="project" value="GO_Central"/>
</dbReference>
<dbReference type="PANTHER" id="PTHR31191:SF4">
    <property type="entry name" value="CENTROSOMAL PROTEIN OF 126 KDA"/>
    <property type="match status" value="1"/>
</dbReference>
<feature type="region of interest" description="Disordered" evidence="1">
    <location>
        <begin position="321"/>
        <end position="340"/>
    </location>
</feature>
<feature type="compositionally biased region" description="Polar residues" evidence="1">
    <location>
        <begin position="792"/>
        <end position="823"/>
    </location>
</feature>
<feature type="compositionally biased region" description="Polar residues" evidence="1">
    <location>
        <begin position="453"/>
        <end position="464"/>
    </location>
</feature>
<dbReference type="RefSeq" id="XP_030850802.1">
    <property type="nucleotide sequence ID" value="XM_030994942.1"/>
</dbReference>
<dbReference type="InterPro" id="IPR028257">
    <property type="entry name" value="CEP126"/>
</dbReference>
<dbReference type="GO" id="GO:1905515">
    <property type="term" value="P:non-motile cilium assembly"/>
    <property type="evidence" value="ECO:0007669"/>
    <property type="project" value="InterPro"/>
</dbReference>
<feature type="compositionally biased region" description="Polar residues" evidence="1">
    <location>
        <begin position="404"/>
        <end position="417"/>
    </location>
</feature>
<dbReference type="KEGG" id="spu:582978"/>
<feature type="region of interest" description="Disordered" evidence="1">
    <location>
        <begin position="348"/>
        <end position="380"/>
    </location>
</feature>